<accession>A0A143BKR7</accession>
<dbReference type="OrthoDB" id="9799902at2"/>
<dbReference type="Proteomes" id="UP000076404">
    <property type="component" value="Chromosome"/>
</dbReference>
<dbReference type="EMBL" id="CP011454">
    <property type="protein sequence ID" value="AMW05112.1"/>
    <property type="molecule type" value="Genomic_DNA"/>
</dbReference>
<evidence type="ECO:0000313" key="2">
    <source>
        <dbReference type="Proteomes" id="UP000076404"/>
    </source>
</evidence>
<dbReference type="AlphaFoldDB" id="A0A143BKR7"/>
<name>A0A143BKR7_9BACT</name>
<evidence type="ECO:0000313" key="1">
    <source>
        <dbReference type="EMBL" id="AMW05112.1"/>
    </source>
</evidence>
<protein>
    <submittedName>
        <fullName evidence="1">Uncharacterized protein</fullName>
    </submittedName>
</protein>
<organism evidence="1 2">
    <name type="scientific">Gemmatimonas phototrophica</name>
    <dbReference type="NCBI Taxonomy" id="1379270"/>
    <lineage>
        <taxon>Bacteria</taxon>
        <taxon>Pseudomonadati</taxon>
        <taxon>Gemmatimonadota</taxon>
        <taxon>Gemmatimonadia</taxon>
        <taxon>Gemmatimonadales</taxon>
        <taxon>Gemmatimonadaceae</taxon>
        <taxon>Gemmatimonas</taxon>
    </lineage>
</organism>
<dbReference type="eggNOG" id="ENOG50349IG">
    <property type="taxonomic scope" value="Bacteria"/>
</dbReference>
<reference evidence="1 2" key="2">
    <citation type="journal article" date="2016" name="Environ. Microbiol. Rep.">
        <title>Metagenomic evidence for the presence of phototrophic Gemmatimonadetes bacteria in diverse environments.</title>
        <authorList>
            <person name="Zeng Y."/>
            <person name="Baumbach J."/>
            <person name="Barbosa E.G."/>
            <person name="Azevedo V."/>
            <person name="Zhang C."/>
            <person name="Koblizek M."/>
        </authorList>
    </citation>
    <scope>NUCLEOTIDE SEQUENCE [LARGE SCALE GENOMIC DNA]</scope>
    <source>
        <strain evidence="1 2">AP64</strain>
    </source>
</reference>
<keyword evidence="2" id="KW-1185">Reference proteome</keyword>
<dbReference type="RefSeq" id="WP_026849808.1">
    <property type="nucleotide sequence ID" value="NZ_CP011454.1"/>
</dbReference>
<gene>
    <name evidence="1" type="ORF">GEMMAAP_10345</name>
</gene>
<reference evidence="1 2" key="1">
    <citation type="journal article" date="2014" name="Proc. Natl. Acad. Sci. U.S.A.">
        <title>Functional type 2 photosynthetic reaction centers found in the rare bacterial phylum Gemmatimonadetes.</title>
        <authorList>
            <person name="Zeng Y."/>
            <person name="Feng F."/>
            <person name="Medova H."/>
            <person name="Dean J."/>
            <person name="Koblizek M."/>
        </authorList>
    </citation>
    <scope>NUCLEOTIDE SEQUENCE [LARGE SCALE GENOMIC DNA]</scope>
    <source>
        <strain evidence="1 2">AP64</strain>
    </source>
</reference>
<dbReference type="KEGG" id="gph:GEMMAAP_10345"/>
<dbReference type="STRING" id="1379270.GEMMAAP_10345"/>
<sequence length="88" mass="9891">MPTRHISIDGRDWQVYPSGFLTQYVGDEFGLIFVSGKGDAREVRVTRYSPMGTRSREQSLAQLDDAQLHDLFRASQPGARSPEAGYRS</sequence>
<proteinExistence type="predicted"/>